<protein>
    <submittedName>
        <fullName evidence="11">Lactate utilization protein B</fullName>
    </submittedName>
</protein>
<dbReference type="InterPro" id="IPR009051">
    <property type="entry name" value="Helical_ferredxn"/>
</dbReference>
<feature type="domain" description="4Fe-4S ferredoxin-type" evidence="10">
    <location>
        <begin position="306"/>
        <end position="375"/>
    </location>
</feature>
<keyword evidence="4" id="KW-0677">Repeat</keyword>
<evidence type="ECO:0000256" key="4">
    <source>
        <dbReference type="ARBA" id="ARBA00022737"/>
    </source>
</evidence>
<dbReference type="InterPro" id="IPR024185">
    <property type="entry name" value="FTHF_cligase-like_sf"/>
</dbReference>
<keyword evidence="7" id="KW-0411">Iron-sulfur</keyword>
<dbReference type="InterPro" id="IPR037171">
    <property type="entry name" value="NagB/RpiA_transferase-like"/>
</dbReference>
<feature type="region of interest" description="Disordered" evidence="8">
    <location>
        <begin position="451"/>
        <end position="476"/>
    </location>
</feature>
<reference evidence="11 12" key="1">
    <citation type="submission" date="2024-02" db="EMBL/GenBank/DDBJ databases">
        <title>Haloferula sargassicola NBRC 104335.</title>
        <authorList>
            <person name="Ichikawa N."/>
            <person name="Katano-Makiyama Y."/>
            <person name="Hidaka K."/>
        </authorList>
    </citation>
    <scope>NUCLEOTIDE SEQUENCE [LARGE SCALE GENOMIC DNA]</scope>
    <source>
        <strain evidence="11 12">NBRC 104335</strain>
    </source>
</reference>
<sequence length="476" mass="52640">MSLRQPIDTYAREIGEEKQTSVHSGSIASTDKRKSALFTDFEDPNALRRLAGNIKDHTLHHLDRYLEQAEASLTRNGVTVHFADSGDDARNAVLSILREHEVSRLTKSKSMASEEIHLNPFLIENGIEVLESDLGEFILQLDGDEPSHIVRPIIHKNRREIARTFQRAGLADDYNDDPETITRRARVFLREKYMQAEAVITGGNFISAESGRVVLVTNEGNSRFGMAPSKLHIALIGIEKIVPTDRDLGVFLNLLGRSATGQQLTVYTEFIAGPKDDAQPSGPEEMHVVLMNHGRTDVLASNCREILRCIRCSACQNVCPVYRQASGHAYRSPYGGPIGAVLSPLLFGDRFPALADLPKASSLCGACNEVCPVDIPIPDLLLRLRHKAKQEHIPQPGDLPMAPFATLATSPMLWRTAMKASKTMNHLPLEAAPVRPLQDWLGQRTLPDSHGGDFRRWMKDRGKGDAGISSTATQRK</sequence>
<keyword evidence="6" id="KW-0408">Iron</keyword>
<dbReference type="InterPro" id="IPR017896">
    <property type="entry name" value="4Fe4S_Fe-S-bd"/>
</dbReference>
<evidence type="ECO:0000259" key="9">
    <source>
        <dbReference type="Pfam" id="PF02589"/>
    </source>
</evidence>
<dbReference type="RefSeq" id="WP_353565032.1">
    <property type="nucleotide sequence ID" value="NZ_BAABRI010000001.1"/>
</dbReference>
<keyword evidence="5" id="KW-0249">Electron transport</keyword>
<evidence type="ECO:0000256" key="5">
    <source>
        <dbReference type="ARBA" id="ARBA00022982"/>
    </source>
</evidence>
<feature type="domain" description="LUD" evidence="9">
    <location>
        <begin position="66"/>
        <end position="291"/>
    </location>
</feature>
<comment type="caution">
    <text evidence="11">The sequence shown here is derived from an EMBL/GenBank/DDBJ whole genome shotgun (WGS) entry which is preliminary data.</text>
</comment>
<dbReference type="PANTHER" id="PTHR47153">
    <property type="entry name" value="LACTATE UTILIZATION PROTEIN B"/>
    <property type="match status" value="1"/>
</dbReference>
<dbReference type="Pfam" id="PF02589">
    <property type="entry name" value="LUD_dom"/>
    <property type="match status" value="1"/>
</dbReference>
<dbReference type="Proteomes" id="UP001476282">
    <property type="component" value="Unassembled WGS sequence"/>
</dbReference>
<keyword evidence="3" id="KW-0479">Metal-binding</keyword>
<evidence type="ECO:0000313" key="11">
    <source>
        <dbReference type="EMBL" id="GAA5480873.1"/>
    </source>
</evidence>
<dbReference type="SUPFAM" id="SSF46548">
    <property type="entry name" value="alpha-helical ferredoxin"/>
    <property type="match status" value="1"/>
</dbReference>
<evidence type="ECO:0000313" key="12">
    <source>
        <dbReference type="Proteomes" id="UP001476282"/>
    </source>
</evidence>
<dbReference type="Gene3D" id="3.40.50.10420">
    <property type="entry name" value="NagB/RpiA/CoA transferase-like"/>
    <property type="match status" value="1"/>
</dbReference>
<gene>
    <name evidence="11" type="primary">lutB</name>
    <name evidence="11" type="ORF">Hsar01_00077</name>
</gene>
<dbReference type="Gene3D" id="1.10.1060.10">
    <property type="entry name" value="Alpha-helical ferredoxin"/>
    <property type="match status" value="1"/>
</dbReference>
<keyword evidence="12" id="KW-1185">Reference proteome</keyword>
<dbReference type="InterPro" id="IPR003741">
    <property type="entry name" value="LUD_dom"/>
</dbReference>
<dbReference type="PROSITE" id="PS00198">
    <property type="entry name" value="4FE4S_FER_1"/>
    <property type="match status" value="1"/>
</dbReference>
<dbReference type="InterPro" id="IPR017900">
    <property type="entry name" value="4Fe4S_Fe_S_CS"/>
</dbReference>
<evidence type="ECO:0000256" key="6">
    <source>
        <dbReference type="ARBA" id="ARBA00023004"/>
    </source>
</evidence>
<evidence type="ECO:0000256" key="3">
    <source>
        <dbReference type="ARBA" id="ARBA00022723"/>
    </source>
</evidence>
<dbReference type="InterPro" id="IPR004452">
    <property type="entry name" value="LutB/LldF"/>
</dbReference>
<evidence type="ECO:0000259" key="10">
    <source>
        <dbReference type="Pfam" id="PF13183"/>
    </source>
</evidence>
<dbReference type="EMBL" id="BAABRI010000001">
    <property type="protein sequence ID" value="GAA5480873.1"/>
    <property type="molecule type" value="Genomic_DNA"/>
</dbReference>
<evidence type="ECO:0000256" key="7">
    <source>
        <dbReference type="ARBA" id="ARBA00023014"/>
    </source>
</evidence>
<dbReference type="PANTHER" id="PTHR47153:SF2">
    <property type="entry name" value="LACTATE UTILIZATION PROTEIN B"/>
    <property type="match status" value="1"/>
</dbReference>
<evidence type="ECO:0000256" key="2">
    <source>
        <dbReference type="ARBA" id="ARBA00022485"/>
    </source>
</evidence>
<dbReference type="Pfam" id="PF13183">
    <property type="entry name" value="Fer4_8"/>
    <property type="match status" value="1"/>
</dbReference>
<evidence type="ECO:0000256" key="8">
    <source>
        <dbReference type="SAM" id="MobiDB-lite"/>
    </source>
</evidence>
<organism evidence="11 12">
    <name type="scientific">Haloferula sargassicola</name>
    <dbReference type="NCBI Taxonomy" id="490096"/>
    <lineage>
        <taxon>Bacteria</taxon>
        <taxon>Pseudomonadati</taxon>
        <taxon>Verrucomicrobiota</taxon>
        <taxon>Verrucomicrobiia</taxon>
        <taxon>Verrucomicrobiales</taxon>
        <taxon>Verrucomicrobiaceae</taxon>
        <taxon>Haloferula</taxon>
    </lineage>
</organism>
<accession>A0ABP9UM85</accession>
<feature type="compositionally biased region" description="Basic and acidic residues" evidence="8">
    <location>
        <begin position="451"/>
        <end position="464"/>
    </location>
</feature>
<proteinExistence type="predicted"/>
<keyword evidence="1" id="KW-0813">Transport</keyword>
<name>A0ABP9UM85_9BACT</name>
<evidence type="ECO:0000256" key="1">
    <source>
        <dbReference type="ARBA" id="ARBA00022448"/>
    </source>
</evidence>
<dbReference type="SUPFAM" id="SSF100950">
    <property type="entry name" value="NagB/RpiA/CoA transferase-like"/>
    <property type="match status" value="1"/>
</dbReference>
<keyword evidence="2" id="KW-0004">4Fe-4S</keyword>